<name>A0ABP0PSW1_9DINO</name>
<protein>
    <submittedName>
        <fullName evidence="2">Uncharacterized protein</fullName>
    </submittedName>
</protein>
<accession>A0ABP0PSW1</accession>
<sequence>MIHYLLLHLILNLQAPMTAIATVSCPPSCCPLLMMSQVVSPVSSKQCGISETITKKLEPAESRALQCFDWQRGPSSILSVTSLVFAMYRSMTIVESTDIFGRHGDLTLQEQFDLAYMSFKEFLKTAKIRCSQPPFTVKLVVKSSDEILMTGKAYNNRCIQLWLEHVMRTAAAMHTSDERIGHMSVCMTALARFMHLVEAAPRFLSQRQADEIHHEGMLFARMHVLLNAESARLGKPHFVIRPKLHAFAHLLLQVRKRCNFRYHHCFVDEDNMGWLRRTVLRAHGANQRGWALRMSKLRLWTLKHKIFKLRQSSNRRK</sequence>
<dbReference type="EMBL" id="CAXAMN010023585">
    <property type="protein sequence ID" value="CAK9078856.1"/>
    <property type="molecule type" value="Genomic_DNA"/>
</dbReference>
<evidence type="ECO:0000313" key="3">
    <source>
        <dbReference type="Proteomes" id="UP001642484"/>
    </source>
</evidence>
<reference evidence="2 3" key="1">
    <citation type="submission" date="2024-02" db="EMBL/GenBank/DDBJ databases">
        <authorList>
            <person name="Chen Y."/>
            <person name="Shah S."/>
            <person name="Dougan E. K."/>
            <person name="Thang M."/>
            <person name="Chan C."/>
        </authorList>
    </citation>
    <scope>NUCLEOTIDE SEQUENCE [LARGE SCALE GENOMIC DNA]</scope>
</reference>
<evidence type="ECO:0000313" key="2">
    <source>
        <dbReference type="EMBL" id="CAK9078856.1"/>
    </source>
</evidence>
<feature type="signal peptide" evidence="1">
    <location>
        <begin position="1"/>
        <end position="21"/>
    </location>
</feature>
<dbReference type="Proteomes" id="UP001642484">
    <property type="component" value="Unassembled WGS sequence"/>
</dbReference>
<organism evidence="2 3">
    <name type="scientific">Durusdinium trenchii</name>
    <dbReference type="NCBI Taxonomy" id="1381693"/>
    <lineage>
        <taxon>Eukaryota</taxon>
        <taxon>Sar</taxon>
        <taxon>Alveolata</taxon>
        <taxon>Dinophyceae</taxon>
        <taxon>Suessiales</taxon>
        <taxon>Symbiodiniaceae</taxon>
        <taxon>Durusdinium</taxon>
    </lineage>
</organism>
<keyword evidence="3" id="KW-1185">Reference proteome</keyword>
<keyword evidence="1" id="KW-0732">Signal</keyword>
<evidence type="ECO:0000256" key="1">
    <source>
        <dbReference type="SAM" id="SignalP"/>
    </source>
</evidence>
<feature type="chain" id="PRO_5045596724" evidence="1">
    <location>
        <begin position="22"/>
        <end position="317"/>
    </location>
</feature>
<proteinExistence type="predicted"/>
<comment type="caution">
    <text evidence="2">The sequence shown here is derived from an EMBL/GenBank/DDBJ whole genome shotgun (WGS) entry which is preliminary data.</text>
</comment>
<gene>
    <name evidence="2" type="ORF">CCMP2556_LOCUS38877</name>
</gene>